<evidence type="ECO:0000313" key="2">
    <source>
        <dbReference type="EMBL" id="KAL3765285.1"/>
    </source>
</evidence>
<evidence type="ECO:0000313" key="3">
    <source>
        <dbReference type="Proteomes" id="UP001530315"/>
    </source>
</evidence>
<feature type="transmembrane region" description="Helical" evidence="1">
    <location>
        <begin position="12"/>
        <end position="35"/>
    </location>
</feature>
<keyword evidence="1" id="KW-0812">Transmembrane</keyword>
<dbReference type="AlphaFoldDB" id="A0ABD3MXU1"/>
<proteinExistence type="predicted"/>
<feature type="transmembrane region" description="Helical" evidence="1">
    <location>
        <begin position="55"/>
        <end position="76"/>
    </location>
</feature>
<evidence type="ECO:0000256" key="1">
    <source>
        <dbReference type="SAM" id="Phobius"/>
    </source>
</evidence>
<keyword evidence="1" id="KW-1133">Transmembrane helix</keyword>
<protein>
    <submittedName>
        <fullName evidence="2">Uncharacterized protein</fullName>
    </submittedName>
</protein>
<organism evidence="2 3">
    <name type="scientific">Stephanodiscus triporus</name>
    <dbReference type="NCBI Taxonomy" id="2934178"/>
    <lineage>
        <taxon>Eukaryota</taxon>
        <taxon>Sar</taxon>
        <taxon>Stramenopiles</taxon>
        <taxon>Ochrophyta</taxon>
        <taxon>Bacillariophyta</taxon>
        <taxon>Coscinodiscophyceae</taxon>
        <taxon>Thalassiosirophycidae</taxon>
        <taxon>Stephanodiscales</taxon>
        <taxon>Stephanodiscaceae</taxon>
        <taxon>Stephanodiscus</taxon>
    </lineage>
</organism>
<dbReference type="EMBL" id="JALLAZ020001754">
    <property type="protein sequence ID" value="KAL3765285.1"/>
    <property type="molecule type" value="Genomic_DNA"/>
</dbReference>
<dbReference type="Proteomes" id="UP001530315">
    <property type="component" value="Unassembled WGS sequence"/>
</dbReference>
<accession>A0ABD3MXU1</accession>
<gene>
    <name evidence="2" type="ORF">ACHAW5_005695</name>
</gene>
<sequence>MSFVQELLKPGGGIALIPYIRATITVLLLMVIVIMLRYEFVGVESAHGALDRVGFVFAGHLTIAMCLVVIESVKLVRGYHRVDRVSIRRHDQRRGDFLLTRRRILHLRQKDPFL</sequence>
<comment type="caution">
    <text evidence="2">The sequence shown here is derived from an EMBL/GenBank/DDBJ whole genome shotgun (WGS) entry which is preliminary data.</text>
</comment>
<keyword evidence="3" id="KW-1185">Reference proteome</keyword>
<keyword evidence="1" id="KW-0472">Membrane</keyword>
<reference evidence="2 3" key="1">
    <citation type="submission" date="2024-10" db="EMBL/GenBank/DDBJ databases">
        <title>Updated reference genomes for cyclostephanoid diatoms.</title>
        <authorList>
            <person name="Roberts W.R."/>
            <person name="Alverson A.J."/>
        </authorList>
    </citation>
    <scope>NUCLEOTIDE SEQUENCE [LARGE SCALE GENOMIC DNA]</scope>
    <source>
        <strain evidence="2 3">AJA276-08</strain>
    </source>
</reference>
<name>A0ABD3MXU1_9STRA</name>